<dbReference type="SUPFAM" id="SSF52210">
    <property type="entry name" value="Succinyl-CoA synthetase domains"/>
    <property type="match status" value="1"/>
</dbReference>
<dbReference type="InterPro" id="IPR005811">
    <property type="entry name" value="SUCC_ACL_C"/>
</dbReference>
<dbReference type="GO" id="GO:0042709">
    <property type="term" value="C:succinate-CoA ligase complex"/>
    <property type="evidence" value="ECO:0007669"/>
    <property type="project" value="TreeGrafter"/>
</dbReference>
<feature type="binding site" evidence="10">
    <location>
        <position position="209"/>
    </location>
    <ligand>
        <name>Mg(2+)</name>
        <dbReference type="ChEBI" id="CHEBI:18420"/>
    </ligand>
</feature>
<keyword evidence="5 10" id="KW-0547">Nucleotide-binding</keyword>
<comment type="pathway">
    <text evidence="10">Carbohydrate metabolism; tricarboxylic acid cycle; succinate from succinyl-CoA (ligase route): step 1/1.</text>
</comment>
<comment type="catalytic activity">
    <reaction evidence="10">
        <text>succinate + ATP + CoA = succinyl-CoA + ADP + phosphate</text>
        <dbReference type="Rhea" id="RHEA:17661"/>
        <dbReference type="ChEBI" id="CHEBI:30031"/>
        <dbReference type="ChEBI" id="CHEBI:30616"/>
        <dbReference type="ChEBI" id="CHEBI:43474"/>
        <dbReference type="ChEBI" id="CHEBI:57287"/>
        <dbReference type="ChEBI" id="CHEBI:57292"/>
        <dbReference type="ChEBI" id="CHEBI:456216"/>
        <dbReference type="EC" id="6.2.1.5"/>
    </reaction>
</comment>
<dbReference type="InterPro" id="IPR017866">
    <property type="entry name" value="Succ-CoA_synthase_bsu_CS"/>
</dbReference>
<comment type="catalytic activity">
    <reaction evidence="8">
        <text>(S)-malate + ATP + CoA = (S)-malyl-CoA + ADP + phosphate</text>
        <dbReference type="Rhea" id="RHEA:26193"/>
        <dbReference type="ChEBI" id="CHEBI:15589"/>
        <dbReference type="ChEBI" id="CHEBI:30616"/>
        <dbReference type="ChEBI" id="CHEBI:43474"/>
        <dbReference type="ChEBI" id="CHEBI:57287"/>
        <dbReference type="ChEBI" id="CHEBI:57317"/>
        <dbReference type="ChEBI" id="CHEBI:456216"/>
        <dbReference type="EC" id="6.2.1.9"/>
    </reaction>
</comment>
<evidence type="ECO:0000259" key="11">
    <source>
        <dbReference type="PROSITE" id="PS50975"/>
    </source>
</evidence>
<evidence type="ECO:0000256" key="6">
    <source>
        <dbReference type="ARBA" id="ARBA00022840"/>
    </source>
</evidence>
<dbReference type="PIRSF" id="PIRSF001554">
    <property type="entry name" value="SucCS_beta"/>
    <property type="match status" value="1"/>
</dbReference>
<comment type="similarity">
    <text evidence="1 10">Belongs to the succinate/malate CoA ligase beta subunit family.</text>
</comment>
<gene>
    <name evidence="10 12" type="primary">sucC</name>
    <name evidence="12" type="ORF">HMH01_00625</name>
</gene>
<dbReference type="SUPFAM" id="SSF56059">
    <property type="entry name" value="Glutathione synthetase ATP-binding domain-like"/>
    <property type="match status" value="1"/>
</dbReference>
<dbReference type="UniPathway" id="UPA00223">
    <property type="reaction ID" value="UER00999"/>
</dbReference>
<dbReference type="Gene3D" id="3.30.1490.20">
    <property type="entry name" value="ATP-grasp fold, A domain"/>
    <property type="match status" value="1"/>
</dbReference>
<feature type="binding site" evidence="10">
    <location>
        <position position="223"/>
    </location>
    <ligand>
        <name>Mg(2+)</name>
        <dbReference type="ChEBI" id="CHEBI:18420"/>
    </ligand>
</feature>
<evidence type="ECO:0000256" key="8">
    <source>
        <dbReference type="ARBA" id="ARBA00052241"/>
    </source>
</evidence>
<feature type="binding site" evidence="10">
    <location>
        <position position="46"/>
    </location>
    <ligand>
        <name>ATP</name>
        <dbReference type="ChEBI" id="CHEBI:30616"/>
    </ligand>
</feature>
<keyword evidence="2 10" id="KW-0816">Tricarboxylic acid cycle</keyword>
<dbReference type="FunFam" id="3.30.470.20:FF:000002">
    <property type="entry name" value="Succinate--CoA ligase [ADP-forming] subunit beta"/>
    <property type="match status" value="1"/>
</dbReference>
<feature type="binding site" evidence="10">
    <location>
        <position position="274"/>
    </location>
    <ligand>
        <name>substrate</name>
        <note>ligand shared with subunit alpha</note>
    </ligand>
</feature>
<sequence length="397" mass="42655">MNIHEYQAKQLLRDYGAPVSDGRVVTRAEEAKTMASELDGPLWVVKAQIHAGGRGKGHFKEASAGEKGGVRLTKSVEEAAEQTQKMLGRTLVTHQTGPAGKQVNRIYIEDGSGIDTELYLALLVDRKTSRISFVCSTEGGMDIEEVAANTPEKILSFSVDPASGISAFHGRRVAFALGLQGQQVKQCVQLVNTLYRMFVERDMEMLEINPLIVTDKGDLKCLDAKMGFDSNALYRQPQILSLRDETEEDPKELAASKFDLNYIALDGEIGCMVNGAGLAMATMDIIKLYGAEPANFLDVGGGATREKVTEAFKIITSDPNVKGILVNIFGGIMRCDVIAEGVIAAVREVGLKVPLVVRLEGTNVEKGKEIIGASGLDVIAADDLADAAAKIVKAVKG</sequence>
<evidence type="ECO:0000256" key="2">
    <source>
        <dbReference type="ARBA" id="ARBA00022532"/>
    </source>
</evidence>
<comment type="catalytic activity">
    <reaction evidence="10">
        <text>GTP + succinate + CoA = succinyl-CoA + GDP + phosphate</text>
        <dbReference type="Rhea" id="RHEA:22120"/>
        <dbReference type="ChEBI" id="CHEBI:30031"/>
        <dbReference type="ChEBI" id="CHEBI:37565"/>
        <dbReference type="ChEBI" id="CHEBI:43474"/>
        <dbReference type="ChEBI" id="CHEBI:57287"/>
        <dbReference type="ChEBI" id="CHEBI:57292"/>
        <dbReference type="ChEBI" id="CHEBI:58189"/>
    </reaction>
</comment>
<dbReference type="EMBL" id="JABFBC010000001">
    <property type="protein sequence ID" value="NNU78929.1"/>
    <property type="molecule type" value="Genomic_DNA"/>
</dbReference>
<dbReference type="FunFam" id="3.40.50.261:FF:000001">
    <property type="entry name" value="Succinate--CoA ligase [ADP-forming] subunit beta"/>
    <property type="match status" value="1"/>
</dbReference>
<dbReference type="InterPro" id="IPR013650">
    <property type="entry name" value="ATP-grasp_succ-CoA_synth-type"/>
</dbReference>
<dbReference type="NCBIfam" id="NF001913">
    <property type="entry name" value="PRK00696.1"/>
    <property type="match status" value="1"/>
</dbReference>
<feature type="binding site" evidence="10">
    <location>
        <begin position="331"/>
        <end position="333"/>
    </location>
    <ligand>
        <name>substrate</name>
        <note>ligand shared with subunit alpha</note>
    </ligand>
</feature>
<feature type="binding site" evidence="10">
    <location>
        <position position="117"/>
    </location>
    <ligand>
        <name>ATP</name>
        <dbReference type="ChEBI" id="CHEBI:30616"/>
    </ligand>
</feature>
<dbReference type="InterPro" id="IPR013815">
    <property type="entry name" value="ATP_grasp_subdomain_1"/>
</dbReference>
<feature type="domain" description="ATP-grasp" evidence="11">
    <location>
        <begin position="9"/>
        <end position="239"/>
    </location>
</feature>
<dbReference type="HAMAP" id="MF_00558">
    <property type="entry name" value="Succ_CoA_beta"/>
    <property type="match status" value="1"/>
</dbReference>
<comment type="caution">
    <text evidence="12">The sequence shown here is derived from an EMBL/GenBank/DDBJ whole genome shotgun (WGS) entry which is preliminary data.</text>
</comment>
<keyword evidence="3 10" id="KW-0436">Ligase</keyword>
<dbReference type="InterPro" id="IPR005809">
    <property type="entry name" value="Succ_CoA_ligase-like_bsu"/>
</dbReference>
<dbReference type="GO" id="GO:0006099">
    <property type="term" value="P:tricarboxylic acid cycle"/>
    <property type="evidence" value="ECO:0007669"/>
    <property type="project" value="UniProtKB-UniRule"/>
</dbReference>
<dbReference type="PROSITE" id="PS01217">
    <property type="entry name" value="SUCCINYL_COA_LIG_3"/>
    <property type="match status" value="1"/>
</dbReference>
<name>A0A849KQ28_9RHOB</name>
<dbReference type="Gene3D" id="3.30.470.20">
    <property type="entry name" value="ATP-grasp fold, B domain"/>
    <property type="match status" value="1"/>
</dbReference>
<evidence type="ECO:0000256" key="9">
    <source>
        <dbReference type="ARBA" id="ARBA00060690"/>
    </source>
</evidence>
<keyword evidence="6 10" id="KW-0067">ATP-binding</keyword>
<evidence type="ECO:0000313" key="12">
    <source>
        <dbReference type="EMBL" id="NNU78929.1"/>
    </source>
</evidence>
<dbReference type="GO" id="GO:0005524">
    <property type="term" value="F:ATP binding"/>
    <property type="evidence" value="ECO:0007669"/>
    <property type="project" value="UniProtKB-UniRule"/>
</dbReference>
<keyword evidence="7 10" id="KW-0460">Magnesium</keyword>
<keyword evidence="13" id="KW-1185">Reference proteome</keyword>
<proteinExistence type="inferred from homology"/>
<dbReference type="NCBIfam" id="TIGR01016">
    <property type="entry name" value="sucCoAbeta"/>
    <property type="match status" value="1"/>
</dbReference>
<evidence type="ECO:0000313" key="13">
    <source>
        <dbReference type="Proteomes" id="UP000572377"/>
    </source>
</evidence>
<dbReference type="PANTHER" id="PTHR11815:SF10">
    <property type="entry name" value="SUCCINATE--COA LIGASE [GDP-FORMING] SUBUNIT BETA, MITOCHONDRIAL"/>
    <property type="match status" value="1"/>
</dbReference>
<evidence type="ECO:0000256" key="3">
    <source>
        <dbReference type="ARBA" id="ARBA00022598"/>
    </source>
</evidence>
<comment type="function">
    <text evidence="10">Succinyl-CoA synthetase functions in the citric acid cycle (TCA), coupling the hydrolysis of succinyl-CoA to the synthesis of either ATP or GTP and thus represents the only step of substrate-level phosphorylation in the TCA. The beta subunit provides nucleotide specificity of the enzyme and binds the substrate succinate, while the binding sites for coenzyme A and phosphate are found in the alpha subunit.</text>
</comment>
<dbReference type="InterPro" id="IPR016102">
    <property type="entry name" value="Succinyl-CoA_synth-like"/>
</dbReference>
<dbReference type="GO" id="GO:0000287">
    <property type="term" value="F:magnesium ion binding"/>
    <property type="evidence" value="ECO:0007669"/>
    <property type="project" value="UniProtKB-UniRule"/>
</dbReference>
<feature type="binding site" evidence="10">
    <location>
        <position position="109"/>
    </location>
    <ligand>
        <name>ATP</name>
        <dbReference type="ChEBI" id="CHEBI:30616"/>
    </ligand>
</feature>
<protein>
    <recommendedName>
        <fullName evidence="10">Succinate--CoA ligase [ADP-forming] subunit beta</fullName>
        <ecNumber evidence="10">6.2.1.5</ecNumber>
    </recommendedName>
    <alternativeName>
        <fullName evidence="10">Succinyl-CoA synthetase subunit beta</fullName>
        <shortName evidence="10">SCS-beta</shortName>
    </alternativeName>
</protein>
<comment type="pathway">
    <text evidence="9">One-carbon metabolism; formaldehyde assimilation via serine pathway.</text>
</comment>
<dbReference type="Pfam" id="PF08442">
    <property type="entry name" value="ATP-grasp_2"/>
    <property type="match status" value="1"/>
</dbReference>
<evidence type="ECO:0000256" key="1">
    <source>
        <dbReference type="ARBA" id="ARBA00009182"/>
    </source>
</evidence>
<dbReference type="PANTHER" id="PTHR11815">
    <property type="entry name" value="SUCCINYL-COA SYNTHETASE BETA CHAIN"/>
    <property type="match status" value="1"/>
</dbReference>
<dbReference type="EC" id="6.2.1.5" evidence="10"/>
<dbReference type="PROSITE" id="PS50975">
    <property type="entry name" value="ATP_GRASP"/>
    <property type="match status" value="1"/>
</dbReference>
<dbReference type="RefSeq" id="WP_171321476.1">
    <property type="nucleotide sequence ID" value="NZ_JABFBC010000001.1"/>
</dbReference>
<dbReference type="GO" id="GO:0004775">
    <property type="term" value="F:succinate-CoA ligase (ADP-forming) activity"/>
    <property type="evidence" value="ECO:0007669"/>
    <property type="project" value="UniProtKB-UniRule"/>
</dbReference>
<reference evidence="12 13" key="1">
    <citation type="submission" date="2020-05" db="EMBL/GenBank/DDBJ databases">
        <title>Gimesia benthica sp. nov., a novel planctomycete isolated from a deep-sea water sample of the Northwest Indian Ocean.</title>
        <authorList>
            <person name="Wang J."/>
            <person name="Ruan C."/>
            <person name="Song L."/>
            <person name="Zhu Y."/>
            <person name="Li A."/>
            <person name="Zheng X."/>
            <person name="Wang L."/>
            <person name="Lu Z."/>
            <person name="Huang Y."/>
            <person name="Du W."/>
            <person name="Zhou Y."/>
            <person name="Huang L."/>
            <person name="Dai X."/>
        </authorList>
    </citation>
    <scope>NUCLEOTIDE SEQUENCE [LARGE SCALE GENOMIC DNA]</scope>
    <source>
        <strain evidence="12 13">YYQ-30</strain>
    </source>
</reference>
<evidence type="ECO:0000256" key="10">
    <source>
        <dbReference type="HAMAP-Rule" id="MF_00558"/>
    </source>
</evidence>
<evidence type="ECO:0000256" key="4">
    <source>
        <dbReference type="ARBA" id="ARBA00022723"/>
    </source>
</evidence>
<dbReference type="GO" id="GO:0050074">
    <property type="term" value="F:malate-CoA ligase activity"/>
    <property type="evidence" value="ECO:0007669"/>
    <property type="project" value="UniProtKB-EC"/>
</dbReference>
<feature type="binding site" evidence="10">
    <location>
        <position position="112"/>
    </location>
    <ligand>
        <name>ATP</name>
        <dbReference type="ChEBI" id="CHEBI:30616"/>
    </ligand>
</feature>
<dbReference type="GO" id="GO:0005829">
    <property type="term" value="C:cytosol"/>
    <property type="evidence" value="ECO:0007669"/>
    <property type="project" value="TreeGrafter"/>
</dbReference>
<feature type="binding site" evidence="10">
    <location>
        <begin position="53"/>
        <end position="55"/>
    </location>
    <ligand>
        <name>ATP</name>
        <dbReference type="ChEBI" id="CHEBI:30616"/>
    </ligand>
</feature>
<dbReference type="Gene3D" id="3.40.50.261">
    <property type="entry name" value="Succinyl-CoA synthetase domains"/>
    <property type="match status" value="1"/>
</dbReference>
<dbReference type="InterPro" id="IPR011761">
    <property type="entry name" value="ATP-grasp"/>
</dbReference>
<dbReference type="Proteomes" id="UP000572377">
    <property type="component" value="Unassembled WGS sequence"/>
</dbReference>
<evidence type="ECO:0000256" key="7">
    <source>
        <dbReference type="ARBA" id="ARBA00022842"/>
    </source>
</evidence>
<dbReference type="AlphaFoldDB" id="A0A849KQ28"/>
<accession>A0A849KQ28</accession>
<organism evidence="12 13">
    <name type="scientific">Halovulum dunhuangense</name>
    <dbReference type="NCBI Taxonomy" id="1505036"/>
    <lineage>
        <taxon>Bacteria</taxon>
        <taxon>Pseudomonadati</taxon>
        <taxon>Pseudomonadota</taxon>
        <taxon>Alphaproteobacteria</taxon>
        <taxon>Rhodobacterales</taxon>
        <taxon>Paracoccaceae</taxon>
        <taxon>Halovulum</taxon>
    </lineage>
</organism>
<comment type="subunit">
    <text evidence="10">Heterotetramer of two alpha and two beta subunits.</text>
</comment>
<evidence type="ECO:0000256" key="5">
    <source>
        <dbReference type="ARBA" id="ARBA00022741"/>
    </source>
</evidence>
<dbReference type="Pfam" id="PF00549">
    <property type="entry name" value="Ligase_CoA"/>
    <property type="match status" value="1"/>
</dbReference>
<comment type="cofactor">
    <cofactor evidence="10">
        <name>Mg(2+)</name>
        <dbReference type="ChEBI" id="CHEBI:18420"/>
    </cofactor>
    <text evidence="10">Binds 1 Mg(2+) ion per subunit.</text>
</comment>
<dbReference type="GO" id="GO:0006104">
    <property type="term" value="P:succinyl-CoA metabolic process"/>
    <property type="evidence" value="ECO:0007669"/>
    <property type="project" value="TreeGrafter"/>
</dbReference>
<dbReference type="FunFam" id="3.30.1490.20:FF:000002">
    <property type="entry name" value="Succinate--CoA ligase [ADP-forming] subunit beta"/>
    <property type="match status" value="1"/>
</dbReference>
<keyword evidence="4 10" id="KW-0479">Metal-binding</keyword>